<reference evidence="2" key="1">
    <citation type="submission" date="2017-05" db="UniProtKB">
        <authorList>
            <consortium name="EnsemblMetazoa"/>
        </authorList>
    </citation>
    <scope>IDENTIFICATION</scope>
</reference>
<keyword evidence="1" id="KW-1133">Transmembrane helix</keyword>
<keyword evidence="1" id="KW-0812">Transmembrane</keyword>
<name>A0A1X7SFE9_AMPQE</name>
<evidence type="ECO:0000256" key="1">
    <source>
        <dbReference type="SAM" id="Phobius"/>
    </source>
</evidence>
<sequence length="255" mass="27859">MHIPDGPEFRLYEQQESGPNNIRADSGDLQSTITATRSEGANDYPLVTAEVSIQATESSKTLPYTTTGTTTTNEGIAFTLTSTGLLSSTSSVDQTMTTASTTSTPGNIDNPRASTATIPAVITTVILTIIIIGIIVGVLIALYFVRRKNKKENNAYALPVVQNKKDRLQTLANPLYSDNQKMPNEKDIYTLPNYDTESSFYAEAGMPAPKVYHQPNMGEYMEPTQTLPSEWDIVVPTMSQRCKLISHTGSLELQN</sequence>
<feature type="transmembrane region" description="Helical" evidence="1">
    <location>
        <begin position="120"/>
        <end position="145"/>
    </location>
</feature>
<dbReference type="InParanoid" id="A0A1X7SFE9"/>
<proteinExistence type="predicted"/>
<keyword evidence="1" id="KW-0472">Membrane</keyword>
<organism evidence="2">
    <name type="scientific">Amphimedon queenslandica</name>
    <name type="common">Sponge</name>
    <dbReference type="NCBI Taxonomy" id="400682"/>
    <lineage>
        <taxon>Eukaryota</taxon>
        <taxon>Metazoa</taxon>
        <taxon>Porifera</taxon>
        <taxon>Demospongiae</taxon>
        <taxon>Heteroscleromorpha</taxon>
        <taxon>Haplosclerida</taxon>
        <taxon>Niphatidae</taxon>
        <taxon>Amphimedon</taxon>
    </lineage>
</organism>
<dbReference type="OrthoDB" id="4062651at2759"/>
<evidence type="ECO:0000313" key="2">
    <source>
        <dbReference type="EnsemblMetazoa" id="Aqu2.1.00787_001"/>
    </source>
</evidence>
<accession>A0A1X7SFE9</accession>
<protein>
    <submittedName>
        <fullName evidence="2">Uncharacterized protein</fullName>
    </submittedName>
</protein>
<dbReference type="EnsemblMetazoa" id="Aqu2.1.00787_001">
    <property type="protein sequence ID" value="Aqu2.1.00787_001"/>
    <property type="gene ID" value="Aqu2.1.00787"/>
</dbReference>
<dbReference type="AlphaFoldDB" id="A0A1X7SFE9"/>